<accession>A0ACC1Q4P9</accession>
<gene>
    <name evidence="1" type="ORF">NUW54_g3160</name>
</gene>
<dbReference type="EMBL" id="JANSHE010000645">
    <property type="protein sequence ID" value="KAJ3008423.1"/>
    <property type="molecule type" value="Genomic_DNA"/>
</dbReference>
<reference evidence="1" key="1">
    <citation type="submission" date="2022-08" db="EMBL/GenBank/DDBJ databases">
        <title>Genome Sequence of Pycnoporus sanguineus.</title>
        <authorList>
            <person name="Buettner E."/>
        </authorList>
    </citation>
    <scope>NUCLEOTIDE SEQUENCE</scope>
    <source>
        <strain evidence="1">CG-C14</strain>
    </source>
</reference>
<proteinExistence type="predicted"/>
<evidence type="ECO:0000313" key="2">
    <source>
        <dbReference type="Proteomes" id="UP001144978"/>
    </source>
</evidence>
<dbReference type="Proteomes" id="UP001144978">
    <property type="component" value="Unassembled WGS sequence"/>
</dbReference>
<name>A0ACC1Q4P9_9APHY</name>
<protein>
    <submittedName>
        <fullName evidence="1">Uncharacterized protein</fullName>
    </submittedName>
</protein>
<evidence type="ECO:0000313" key="1">
    <source>
        <dbReference type="EMBL" id="KAJ3008423.1"/>
    </source>
</evidence>
<comment type="caution">
    <text evidence="1">The sequence shown here is derived from an EMBL/GenBank/DDBJ whole genome shotgun (WGS) entry which is preliminary data.</text>
</comment>
<organism evidence="1 2">
    <name type="scientific">Trametes sanguinea</name>
    <dbReference type="NCBI Taxonomy" id="158606"/>
    <lineage>
        <taxon>Eukaryota</taxon>
        <taxon>Fungi</taxon>
        <taxon>Dikarya</taxon>
        <taxon>Basidiomycota</taxon>
        <taxon>Agaricomycotina</taxon>
        <taxon>Agaricomycetes</taxon>
        <taxon>Polyporales</taxon>
        <taxon>Polyporaceae</taxon>
        <taxon>Trametes</taxon>
    </lineage>
</organism>
<keyword evidence="2" id="KW-1185">Reference proteome</keyword>
<sequence length="125" mass="13873">MTTVLNFGHEWAQSSEKRMNGNGDGTQVFGDEDETRTEMGTEAEGRNREDGLVSQSYVQTYGTEIEQGLEMQKSKNAELEVRSWQVQTTGKQSPGVLELNNFGLELTGLMVEKAELTLKNAKLSP</sequence>